<dbReference type="Proteomes" id="UP000250235">
    <property type="component" value="Unassembled WGS sequence"/>
</dbReference>
<keyword evidence="1" id="KW-0808">Transferase</keyword>
<protein>
    <submittedName>
        <fullName evidence="1">HXXXD-type acyl-transferase family protein</fullName>
    </submittedName>
</protein>
<sequence>MAASIIQNAIQINFDSVLSLSDEGMVTMFKTLESTGLRGFLVSSSAIYEGDLDTFFSNALVREKTVISSVQGKFIKISEEQFAGVFELSSEGLMTDMVTPYSNQALGFVVKICVLLKGAPDLTLGESKPFPPLNILTVKTVGTYVAKNKTVSTTAEEVTDEPVVEKVVKAALIRRPAPAAEPVAKKKRTTVGSAAPTKKTFAIVPVVQESVPITVVPAESPRAQRHQAPNVRVDAQLANLWHVGSH</sequence>
<reference evidence="1 2" key="1">
    <citation type="journal article" date="2015" name="Proc. Natl. Acad. Sci. U.S.A.">
        <title>The resurrection genome of Boea hygrometrica: A blueprint for survival of dehydration.</title>
        <authorList>
            <person name="Xiao L."/>
            <person name="Yang G."/>
            <person name="Zhang L."/>
            <person name="Yang X."/>
            <person name="Zhao S."/>
            <person name="Ji Z."/>
            <person name="Zhou Q."/>
            <person name="Hu M."/>
            <person name="Wang Y."/>
            <person name="Chen M."/>
            <person name="Xu Y."/>
            <person name="Jin H."/>
            <person name="Xiao X."/>
            <person name="Hu G."/>
            <person name="Bao F."/>
            <person name="Hu Y."/>
            <person name="Wan P."/>
            <person name="Li L."/>
            <person name="Deng X."/>
            <person name="Kuang T."/>
            <person name="Xiang C."/>
            <person name="Zhu J.K."/>
            <person name="Oliver M.J."/>
            <person name="He Y."/>
        </authorList>
    </citation>
    <scope>NUCLEOTIDE SEQUENCE [LARGE SCALE GENOMIC DNA]</scope>
    <source>
        <strain evidence="2">cv. XS01</strain>
    </source>
</reference>
<gene>
    <name evidence="1" type="ORF">F511_35565</name>
</gene>
<keyword evidence="2" id="KW-1185">Reference proteome</keyword>
<dbReference type="EMBL" id="KQ999394">
    <property type="protein sequence ID" value="KZV41726.1"/>
    <property type="molecule type" value="Genomic_DNA"/>
</dbReference>
<organism evidence="1 2">
    <name type="scientific">Dorcoceras hygrometricum</name>
    <dbReference type="NCBI Taxonomy" id="472368"/>
    <lineage>
        <taxon>Eukaryota</taxon>
        <taxon>Viridiplantae</taxon>
        <taxon>Streptophyta</taxon>
        <taxon>Embryophyta</taxon>
        <taxon>Tracheophyta</taxon>
        <taxon>Spermatophyta</taxon>
        <taxon>Magnoliopsida</taxon>
        <taxon>eudicotyledons</taxon>
        <taxon>Gunneridae</taxon>
        <taxon>Pentapetalae</taxon>
        <taxon>asterids</taxon>
        <taxon>lamiids</taxon>
        <taxon>Lamiales</taxon>
        <taxon>Gesneriaceae</taxon>
        <taxon>Didymocarpoideae</taxon>
        <taxon>Trichosporeae</taxon>
        <taxon>Loxocarpinae</taxon>
        <taxon>Dorcoceras</taxon>
    </lineage>
</organism>
<dbReference type="GO" id="GO:0016740">
    <property type="term" value="F:transferase activity"/>
    <property type="evidence" value="ECO:0007669"/>
    <property type="project" value="UniProtKB-KW"/>
</dbReference>
<name>A0A2Z7C4A1_9LAMI</name>
<proteinExistence type="predicted"/>
<dbReference type="AlphaFoldDB" id="A0A2Z7C4A1"/>
<evidence type="ECO:0000313" key="2">
    <source>
        <dbReference type="Proteomes" id="UP000250235"/>
    </source>
</evidence>
<accession>A0A2Z7C4A1</accession>
<evidence type="ECO:0000313" key="1">
    <source>
        <dbReference type="EMBL" id="KZV41726.1"/>
    </source>
</evidence>